<dbReference type="RefSeq" id="WP_155092327.1">
    <property type="nucleotide sequence ID" value="NZ_WMJX01000017.1"/>
</dbReference>
<dbReference type="InterPro" id="IPR011250">
    <property type="entry name" value="OMP/PagP_B-barrel"/>
</dbReference>
<feature type="domain" description="Outer membrane protein beta-barrel" evidence="2">
    <location>
        <begin position="23"/>
        <end position="176"/>
    </location>
</feature>
<evidence type="ECO:0000313" key="4">
    <source>
        <dbReference type="Proteomes" id="UP000438760"/>
    </source>
</evidence>
<comment type="caution">
    <text evidence="3">The sequence shown here is derived from an EMBL/GenBank/DDBJ whole genome shotgun (WGS) entry which is preliminary data.</text>
</comment>
<accession>A0A6I3LLX8</accession>
<name>A0A6I3LLX8_9FLAO</name>
<dbReference type="Proteomes" id="UP000438760">
    <property type="component" value="Unassembled WGS sequence"/>
</dbReference>
<dbReference type="EMBL" id="WMJX01000017">
    <property type="protein sequence ID" value="MTG98300.1"/>
    <property type="molecule type" value="Genomic_DNA"/>
</dbReference>
<keyword evidence="4" id="KW-1185">Reference proteome</keyword>
<keyword evidence="1" id="KW-0732">Signal</keyword>
<proteinExistence type="predicted"/>
<sequence length="196" mass="21551">MKAKKIFRLATFALLLAGATSYAQSPSPLHVGIKAGANFTDMSTSLKDYNSKSATGFALGAVARFDIKKTYLQAELLYSEKNVKFEGATGNNTSKMKNIEVPVVFGYKIINLPLLHLRTYAGGVYTNMIGDNFNKKEIGDTFKNFDKSNIGYRLGVGADILKFTVDVSYDGGFSNVSKDFKTKPNTWLVSVGYFFL</sequence>
<reference evidence="3 4" key="1">
    <citation type="submission" date="2019-11" db="EMBL/GenBank/DDBJ databases">
        <title>Genome of Strain BIT-d1.</title>
        <authorList>
            <person name="Yang Y."/>
        </authorList>
    </citation>
    <scope>NUCLEOTIDE SEQUENCE [LARGE SCALE GENOMIC DNA]</scope>
    <source>
        <strain evidence="3 4">BIT-d1</strain>
    </source>
</reference>
<dbReference type="SUPFAM" id="SSF56925">
    <property type="entry name" value="OMPA-like"/>
    <property type="match status" value="1"/>
</dbReference>
<dbReference type="Pfam" id="PF13568">
    <property type="entry name" value="OMP_b-brl_2"/>
    <property type="match status" value="1"/>
</dbReference>
<dbReference type="OrthoDB" id="753334at2"/>
<organism evidence="3 4">
    <name type="scientific">Myroides albus</name>
    <dbReference type="NCBI Taxonomy" id="2562892"/>
    <lineage>
        <taxon>Bacteria</taxon>
        <taxon>Pseudomonadati</taxon>
        <taxon>Bacteroidota</taxon>
        <taxon>Flavobacteriia</taxon>
        <taxon>Flavobacteriales</taxon>
        <taxon>Flavobacteriaceae</taxon>
        <taxon>Myroides</taxon>
    </lineage>
</organism>
<evidence type="ECO:0000313" key="3">
    <source>
        <dbReference type="EMBL" id="MTG98300.1"/>
    </source>
</evidence>
<gene>
    <name evidence="3" type="ORF">GJV76_09180</name>
</gene>
<dbReference type="InterPro" id="IPR025665">
    <property type="entry name" value="Beta-barrel_OMP_2"/>
</dbReference>
<feature type="signal peptide" evidence="1">
    <location>
        <begin position="1"/>
        <end position="23"/>
    </location>
</feature>
<evidence type="ECO:0000259" key="2">
    <source>
        <dbReference type="Pfam" id="PF13568"/>
    </source>
</evidence>
<evidence type="ECO:0000256" key="1">
    <source>
        <dbReference type="SAM" id="SignalP"/>
    </source>
</evidence>
<protein>
    <submittedName>
        <fullName evidence="3">Outer membrane beta-barrel protein</fullName>
    </submittedName>
</protein>
<dbReference type="AlphaFoldDB" id="A0A6I3LLX8"/>
<dbReference type="Gene3D" id="2.40.160.20">
    <property type="match status" value="1"/>
</dbReference>
<feature type="chain" id="PRO_5026003296" evidence="1">
    <location>
        <begin position="24"/>
        <end position="196"/>
    </location>
</feature>